<sequence length="38" mass="3974">MVKRACRLLGRFAGPLLVATIAASIGYVLVAAYLLANP</sequence>
<feature type="transmembrane region" description="Helical" evidence="1">
    <location>
        <begin position="12"/>
        <end position="36"/>
    </location>
</feature>
<evidence type="ECO:0000313" key="3">
    <source>
        <dbReference type="Proteomes" id="UP000008042"/>
    </source>
</evidence>
<gene>
    <name evidence="2" type="ORF">phiHau3_49</name>
</gene>
<name>K4HY38_9CAUD</name>
<reference evidence="3" key="1">
    <citation type="submission" date="2012-06" db="EMBL/GenBank/DDBJ databases">
        <authorList>
            <person name="Smith M.C.M."/>
            <person name="Hendrix R."/>
            <person name="Hatfull G.F."/>
            <person name="Buttner M.J."/>
            <person name="Bibb M.J."/>
        </authorList>
    </citation>
    <scope>NUCLEOTIDE SEQUENCE [LARGE SCALE GENOMIC DNA]</scope>
</reference>
<dbReference type="EMBL" id="JX182369">
    <property type="protein sequence ID" value="AFU62026.1"/>
    <property type="molecule type" value="Genomic_DNA"/>
</dbReference>
<dbReference type="Proteomes" id="UP000008042">
    <property type="component" value="Segment"/>
</dbReference>
<keyword evidence="1" id="KW-0472">Membrane</keyword>
<keyword evidence="1" id="KW-0812">Transmembrane</keyword>
<protein>
    <submittedName>
        <fullName evidence="2">Uncharacterized protein</fullName>
    </submittedName>
</protein>
<proteinExistence type="predicted"/>
<organism evidence="2 3">
    <name type="scientific">Streptomyces phage phiHau3</name>
    <dbReference type="NCBI Taxonomy" id="1204524"/>
    <lineage>
        <taxon>Viruses</taxon>
        <taxon>Duplodnaviria</taxon>
        <taxon>Heunggongvirae</taxon>
        <taxon>Uroviricota</taxon>
        <taxon>Caudoviricetes</taxon>
        <taxon>Arquatrovirinae</taxon>
        <taxon>Hautrevirus</taxon>
        <taxon>Hautrevirus hau3</taxon>
    </lineage>
</organism>
<accession>K4HY38</accession>
<dbReference type="GeneID" id="13826690"/>
<keyword evidence="1" id="KW-1133">Transmembrane helix</keyword>
<dbReference type="RefSeq" id="YP_006906224.1">
    <property type="nucleotide sequence ID" value="NC_018836.1"/>
</dbReference>
<evidence type="ECO:0000313" key="2">
    <source>
        <dbReference type="EMBL" id="AFU62026.1"/>
    </source>
</evidence>
<dbReference type="KEGG" id="vg:13826690"/>
<keyword evidence="3" id="KW-1185">Reference proteome</keyword>
<evidence type="ECO:0000256" key="1">
    <source>
        <dbReference type="SAM" id="Phobius"/>
    </source>
</evidence>